<name>A0A016VU51_9BILA</name>
<accession>A0A016VU51</accession>
<reference evidence="2" key="1">
    <citation type="journal article" date="2015" name="Nat. Genet.">
        <title>The genome and transcriptome of the zoonotic hookworm Ancylostoma ceylanicum identify infection-specific gene families.</title>
        <authorList>
            <person name="Schwarz E.M."/>
            <person name="Hu Y."/>
            <person name="Antoshechkin I."/>
            <person name="Miller M.M."/>
            <person name="Sternberg P.W."/>
            <person name="Aroian R.V."/>
        </authorList>
    </citation>
    <scope>NUCLEOTIDE SEQUENCE</scope>
    <source>
        <strain evidence="2">HY135</strain>
    </source>
</reference>
<proteinExistence type="predicted"/>
<evidence type="ECO:0000313" key="1">
    <source>
        <dbReference type="EMBL" id="EYC30861.1"/>
    </source>
</evidence>
<sequence length="69" mass="7607">MLHVAPTGGVPLMLLRNSCRFSCREGALSRGIVERTERASCHLRPLKIIPRPLRASRSSVAAEPSDLRL</sequence>
<organism evidence="1 2">
    <name type="scientific">Ancylostoma ceylanicum</name>
    <dbReference type="NCBI Taxonomy" id="53326"/>
    <lineage>
        <taxon>Eukaryota</taxon>
        <taxon>Metazoa</taxon>
        <taxon>Ecdysozoa</taxon>
        <taxon>Nematoda</taxon>
        <taxon>Chromadorea</taxon>
        <taxon>Rhabditida</taxon>
        <taxon>Rhabditina</taxon>
        <taxon>Rhabditomorpha</taxon>
        <taxon>Strongyloidea</taxon>
        <taxon>Ancylostomatidae</taxon>
        <taxon>Ancylostomatinae</taxon>
        <taxon>Ancylostoma</taxon>
    </lineage>
</organism>
<comment type="caution">
    <text evidence="1">The sequence shown here is derived from an EMBL/GenBank/DDBJ whole genome shotgun (WGS) entry which is preliminary data.</text>
</comment>
<dbReference type="Proteomes" id="UP000024635">
    <property type="component" value="Unassembled WGS sequence"/>
</dbReference>
<dbReference type="EMBL" id="JARK01001340">
    <property type="protein sequence ID" value="EYC30861.1"/>
    <property type="molecule type" value="Genomic_DNA"/>
</dbReference>
<keyword evidence="2" id="KW-1185">Reference proteome</keyword>
<protein>
    <submittedName>
        <fullName evidence="1">Uncharacterized protein</fullName>
    </submittedName>
</protein>
<dbReference type="AlphaFoldDB" id="A0A016VU51"/>
<evidence type="ECO:0000313" key="2">
    <source>
        <dbReference type="Proteomes" id="UP000024635"/>
    </source>
</evidence>
<gene>
    <name evidence="1" type="primary">Acey_s0004.g1815</name>
    <name evidence="1" type="ORF">Y032_0004g1815</name>
</gene>